<dbReference type="EC" id="4.3.1.17" evidence="4"/>
<comment type="cofactor">
    <cofactor evidence="1 11">
        <name>pyridoxal 5'-phosphate</name>
        <dbReference type="ChEBI" id="CHEBI:597326"/>
    </cofactor>
</comment>
<evidence type="ECO:0000256" key="8">
    <source>
        <dbReference type="ARBA" id="ARBA00022697"/>
    </source>
</evidence>
<keyword evidence="14" id="KW-1185">Reference proteome</keyword>
<dbReference type="InterPro" id="IPR004450">
    <property type="entry name" value="Thr_synthase-like"/>
</dbReference>
<keyword evidence="7" id="KW-0028">Amino-acid biosynthesis</keyword>
<dbReference type="InterPro" id="IPR001926">
    <property type="entry name" value="TrpB-like_PALP"/>
</dbReference>
<proteinExistence type="inferred from homology"/>
<evidence type="ECO:0000259" key="12">
    <source>
        <dbReference type="Pfam" id="PF00291"/>
    </source>
</evidence>
<dbReference type="PROSITE" id="PS00165">
    <property type="entry name" value="DEHYDRATASE_SER_THR"/>
    <property type="match status" value="1"/>
</dbReference>
<dbReference type="AlphaFoldDB" id="A0AAE0RYV1"/>
<organism evidence="13 14">
    <name type="scientific">Potamilus streckersoni</name>
    <dbReference type="NCBI Taxonomy" id="2493646"/>
    <lineage>
        <taxon>Eukaryota</taxon>
        <taxon>Metazoa</taxon>
        <taxon>Spiralia</taxon>
        <taxon>Lophotrochozoa</taxon>
        <taxon>Mollusca</taxon>
        <taxon>Bivalvia</taxon>
        <taxon>Autobranchia</taxon>
        <taxon>Heteroconchia</taxon>
        <taxon>Palaeoheterodonta</taxon>
        <taxon>Unionida</taxon>
        <taxon>Unionoidea</taxon>
        <taxon>Unionidae</taxon>
        <taxon>Ambleminae</taxon>
        <taxon>Lampsilini</taxon>
        <taxon>Potamilus</taxon>
    </lineage>
</organism>
<evidence type="ECO:0000256" key="5">
    <source>
        <dbReference type="ARBA" id="ARBA00013028"/>
    </source>
</evidence>
<dbReference type="EC" id="4.2.3.1" evidence="5"/>
<dbReference type="GO" id="GO:0030170">
    <property type="term" value="F:pyridoxal phosphate binding"/>
    <property type="evidence" value="ECO:0007669"/>
    <property type="project" value="InterPro"/>
</dbReference>
<evidence type="ECO:0000256" key="11">
    <source>
        <dbReference type="PIRSR" id="PIRSR604450-51"/>
    </source>
</evidence>
<dbReference type="GO" id="GO:0004795">
    <property type="term" value="F:threonine synthase activity"/>
    <property type="evidence" value="ECO:0007669"/>
    <property type="project" value="UniProtKB-EC"/>
</dbReference>
<dbReference type="Proteomes" id="UP001195483">
    <property type="component" value="Unassembled WGS sequence"/>
</dbReference>
<keyword evidence="8" id="KW-0791">Threonine biosynthesis</keyword>
<dbReference type="InterPro" id="IPR000634">
    <property type="entry name" value="Ser/Thr_deHydtase_PyrdxlP-BS"/>
</dbReference>
<dbReference type="NCBIfam" id="TIGR00260">
    <property type="entry name" value="thrC"/>
    <property type="match status" value="1"/>
</dbReference>
<evidence type="ECO:0000256" key="4">
    <source>
        <dbReference type="ARBA" id="ARBA00012093"/>
    </source>
</evidence>
<feature type="domain" description="Tryptophan synthase beta chain-like PALP" evidence="12">
    <location>
        <begin position="49"/>
        <end position="312"/>
    </location>
</feature>
<feature type="modified residue" description="N6-(pyridoxal phosphate)lysine" evidence="11">
    <location>
        <position position="59"/>
    </location>
</feature>
<name>A0AAE0RYV1_9BIVA</name>
<dbReference type="Gene3D" id="3.40.50.1100">
    <property type="match status" value="2"/>
</dbReference>
<dbReference type="PANTHER" id="PTHR42690">
    <property type="entry name" value="THREONINE SYNTHASE FAMILY MEMBER"/>
    <property type="match status" value="1"/>
</dbReference>
<dbReference type="Pfam" id="PF24857">
    <property type="entry name" value="THR4_C"/>
    <property type="match status" value="1"/>
</dbReference>
<dbReference type="SUPFAM" id="SSF53686">
    <property type="entry name" value="Tryptophan synthase beta subunit-like PLP-dependent enzymes"/>
    <property type="match status" value="1"/>
</dbReference>
<dbReference type="GO" id="GO:0003941">
    <property type="term" value="F:L-serine ammonia-lyase activity"/>
    <property type="evidence" value="ECO:0007669"/>
    <property type="project" value="UniProtKB-EC"/>
</dbReference>
<comment type="pathway">
    <text evidence="2">Amino-acid biosynthesis; L-threonine biosynthesis; L-threonine from L-aspartate: step 5/5.</text>
</comment>
<dbReference type="EMBL" id="JAEAOA010001427">
    <property type="protein sequence ID" value="KAK3582247.1"/>
    <property type="molecule type" value="Genomic_DNA"/>
</dbReference>
<evidence type="ECO:0000256" key="9">
    <source>
        <dbReference type="ARBA" id="ARBA00022898"/>
    </source>
</evidence>
<comment type="caution">
    <text evidence="13">The sequence shown here is derived from an EMBL/GenBank/DDBJ whole genome shotgun (WGS) entry which is preliminary data.</text>
</comment>
<sequence length="382" mass="42700">MTLQQVSYEIARTLLQDEIPNNKLEEITYDTMNFDVPLVPLYLNTFVLELFHGPTLSFKDVGARFLALATSGDTGSAVGRGFFNIPGIEVILLYPKGKVSYIQEMQLTTIGNNISTLEVDGTFDDCQKLVKEAFTNSVLNKTVFLTSANSINIARLIPQSFYYFWAYKQLLDTKISVHADLVFSVPSGNFGNVTAGLIAKKMGLPVKRFIAATNSNQTFLKYFQTGIFEPKPSIKTISNAMDVGNPNNFPRITALYPDIELIRDVFWTVSISDFDTERIIKNTYADVQYILDPHTAVGLCGMNNYKASKLKSEFQNEEKTNDTVGVVLGTAHPAKFSDIISKFINHEIEIPNSLKQVLSEKKNATPIQNQFEELKTVILNKA</sequence>
<evidence type="ECO:0000256" key="10">
    <source>
        <dbReference type="ARBA" id="ARBA00049406"/>
    </source>
</evidence>
<dbReference type="InterPro" id="IPR036052">
    <property type="entry name" value="TrpB-like_PALP_sf"/>
</dbReference>
<reference evidence="13" key="3">
    <citation type="submission" date="2023-05" db="EMBL/GenBank/DDBJ databases">
        <authorList>
            <person name="Smith C.H."/>
        </authorList>
    </citation>
    <scope>NUCLEOTIDE SEQUENCE</scope>
    <source>
        <strain evidence="13">CHS0354</strain>
        <tissue evidence="13">Mantle</tissue>
    </source>
</reference>
<gene>
    <name evidence="13" type="ORF">CHS0354_023786</name>
</gene>
<comment type="catalytic activity">
    <reaction evidence="10">
        <text>L-serine = pyruvate + NH4(+)</text>
        <dbReference type="Rhea" id="RHEA:19169"/>
        <dbReference type="ChEBI" id="CHEBI:15361"/>
        <dbReference type="ChEBI" id="CHEBI:28938"/>
        <dbReference type="ChEBI" id="CHEBI:33384"/>
        <dbReference type="EC" id="4.3.1.17"/>
    </reaction>
</comment>
<dbReference type="Pfam" id="PF00291">
    <property type="entry name" value="PALP"/>
    <property type="match status" value="1"/>
</dbReference>
<dbReference type="InterPro" id="IPR051166">
    <property type="entry name" value="Threonine_Synthase"/>
</dbReference>
<protein>
    <recommendedName>
        <fullName evidence="6">Threonine synthase-like 2</fullName>
        <ecNumber evidence="5">4.2.3.1</ecNumber>
        <ecNumber evidence="4">4.3.1.17</ecNumber>
    </recommendedName>
</protein>
<comment type="similarity">
    <text evidence="3">Belongs to the threonine synthase family.</text>
</comment>
<evidence type="ECO:0000256" key="7">
    <source>
        <dbReference type="ARBA" id="ARBA00022605"/>
    </source>
</evidence>
<dbReference type="PANTHER" id="PTHR42690:SF1">
    <property type="entry name" value="THREONINE SYNTHASE-LIKE 2"/>
    <property type="match status" value="1"/>
</dbReference>
<evidence type="ECO:0000256" key="1">
    <source>
        <dbReference type="ARBA" id="ARBA00001933"/>
    </source>
</evidence>
<reference evidence="13" key="1">
    <citation type="journal article" date="2021" name="Genome Biol. Evol.">
        <title>A High-Quality Reference Genome for a Parasitic Bivalve with Doubly Uniparental Inheritance (Bivalvia: Unionida).</title>
        <authorList>
            <person name="Smith C.H."/>
        </authorList>
    </citation>
    <scope>NUCLEOTIDE SEQUENCE</scope>
    <source>
        <strain evidence="13">CHS0354</strain>
    </source>
</reference>
<dbReference type="GO" id="GO:0009088">
    <property type="term" value="P:threonine biosynthetic process"/>
    <property type="evidence" value="ECO:0007669"/>
    <property type="project" value="UniProtKB-KW"/>
</dbReference>
<keyword evidence="9 11" id="KW-0663">Pyridoxal phosphate</keyword>
<evidence type="ECO:0000256" key="2">
    <source>
        <dbReference type="ARBA" id="ARBA00004979"/>
    </source>
</evidence>
<accession>A0AAE0RYV1</accession>
<reference evidence="13" key="2">
    <citation type="journal article" date="2021" name="Genome Biol. Evol.">
        <title>Developing a high-quality reference genome for a parasitic bivalve with doubly uniparental inheritance (Bivalvia: Unionida).</title>
        <authorList>
            <person name="Smith C.H."/>
        </authorList>
    </citation>
    <scope>NUCLEOTIDE SEQUENCE</scope>
    <source>
        <strain evidence="13">CHS0354</strain>
        <tissue evidence="13">Mantle</tissue>
    </source>
</reference>
<evidence type="ECO:0000256" key="6">
    <source>
        <dbReference type="ARBA" id="ARBA00021942"/>
    </source>
</evidence>
<evidence type="ECO:0000256" key="3">
    <source>
        <dbReference type="ARBA" id="ARBA00005517"/>
    </source>
</evidence>
<evidence type="ECO:0000313" key="13">
    <source>
        <dbReference type="EMBL" id="KAK3582247.1"/>
    </source>
</evidence>
<evidence type="ECO:0000313" key="14">
    <source>
        <dbReference type="Proteomes" id="UP001195483"/>
    </source>
</evidence>